<evidence type="ECO:0000313" key="6">
    <source>
        <dbReference type="EMBL" id="NKE73090.1"/>
    </source>
</evidence>
<keyword evidence="6" id="KW-0966">Cell projection</keyword>
<keyword evidence="6" id="KW-0969">Cilium</keyword>
<dbReference type="Proteomes" id="UP000534783">
    <property type="component" value="Unassembled WGS sequence"/>
</dbReference>
<keyword evidence="7" id="KW-1185">Reference proteome</keyword>
<sequence length="375" mass="39738">MRSEDRKRIQKGLVLLVGIFFFVLPIDAEAVRIKDIAAVEGVRENSLIGYGLVIGLNGTGDKTGTTFTVQTLSSMLKKMGIAVEPSAVKVKNVAAVMVTAKLPPFVKTGSRIDVVVSSLGDATSLQGGTLLLTPLKGADQQVYAVAQGPISIGGFIGGKEGDSVQKNHPTAGRVAEGAQVEKEVGFAFLNKERFNLLLRQQDFTTALRISQAINAQLGGEAVATAVDSGTITLQVPDFYKGRLVELLAAIESLEVAVDLPARVVVNERTGTIVMGDQVRISEVAVSHGNLTIRVKTDFQVSQPPPFAPEGSETVVVPQRQTEVREEDAQILMLRGATIGEVVRGLNAIGVTPRDLIAILQAIKAAGALQAELEIL</sequence>
<reference evidence="6 7" key="1">
    <citation type="journal article" date="2020" name="Nature">
        <title>Bacterial chemolithoautotrophy via manganese oxidation.</title>
        <authorList>
            <person name="Yu H."/>
            <person name="Leadbetter J.R."/>
        </authorList>
    </citation>
    <scope>NUCLEOTIDE SEQUENCE [LARGE SCALE GENOMIC DNA]</scope>
    <source>
        <strain evidence="6 7">Mn-1</strain>
    </source>
</reference>
<dbReference type="GO" id="GO:0009428">
    <property type="term" value="C:bacterial-type flagellum basal body, distal rod, P ring"/>
    <property type="evidence" value="ECO:0007669"/>
    <property type="project" value="InterPro"/>
</dbReference>
<evidence type="ECO:0000256" key="5">
    <source>
        <dbReference type="HAMAP-Rule" id="MF_00416"/>
    </source>
</evidence>
<dbReference type="PANTHER" id="PTHR30381:SF0">
    <property type="entry name" value="FLAGELLAR P-RING PROTEIN"/>
    <property type="match status" value="1"/>
</dbReference>
<dbReference type="EMBL" id="VTOW01000005">
    <property type="protein sequence ID" value="NKE73090.1"/>
    <property type="molecule type" value="Genomic_DNA"/>
</dbReference>
<evidence type="ECO:0000256" key="1">
    <source>
        <dbReference type="ARBA" id="ARBA00002591"/>
    </source>
</evidence>
<name>A0A7X6ID07_9BACT</name>
<dbReference type="NCBIfam" id="NF003676">
    <property type="entry name" value="PRK05303.1"/>
    <property type="match status" value="1"/>
</dbReference>
<dbReference type="Pfam" id="PF02119">
    <property type="entry name" value="FlgI"/>
    <property type="match status" value="1"/>
</dbReference>
<dbReference type="GO" id="GO:0005198">
    <property type="term" value="F:structural molecule activity"/>
    <property type="evidence" value="ECO:0007669"/>
    <property type="project" value="InterPro"/>
</dbReference>
<dbReference type="PANTHER" id="PTHR30381">
    <property type="entry name" value="FLAGELLAR P-RING PERIPLASMIC PROTEIN FLGI"/>
    <property type="match status" value="1"/>
</dbReference>
<evidence type="ECO:0000313" key="7">
    <source>
        <dbReference type="Proteomes" id="UP000534783"/>
    </source>
</evidence>
<evidence type="ECO:0000256" key="3">
    <source>
        <dbReference type="ARBA" id="ARBA00022729"/>
    </source>
</evidence>
<keyword evidence="3" id="KW-0732">Signal</keyword>
<dbReference type="GO" id="GO:0071973">
    <property type="term" value="P:bacterial-type flagellum-dependent cell motility"/>
    <property type="evidence" value="ECO:0007669"/>
    <property type="project" value="InterPro"/>
</dbReference>
<dbReference type="AlphaFoldDB" id="A0A7X6ID07"/>
<evidence type="ECO:0000256" key="2">
    <source>
        <dbReference type="ARBA" id="ARBA00004117"/>
    </source>
</evidence>
<proteinExistence type="inferred from homology"/>
<dbReference type="GO" id="GO:0030288">
    <property type="term" value="C:outer membrane-bounded periplasmic space"/>
    <property type="evidence" value="ECO:0007669"/>
    <property type="project" value="InterPro"/>
</dbReference>
<dbReference type="RefSeq" id="WP_168063036.1">
    <property type="nucleotide sequence ID" value="NZ_VTOW01000005.1"/>
</dbReference>
<comment type="similarity">
    <text evidence="5">Belongs to the FlgI family.</text>
</comment>
<gene>
    <name evidence="5" type="primary">flgI</name>
    <name evidence="6" type="ORF">MNODULE_20245</name>
</gene>
<keyword evidence="6" id="KW-0282">Flagellum</keyword>
<comment type="caution">
    <text evidence="6">The sequence shown here is derived from an EMBL/GenBank/DDBJ whole genome shotgun (WGS) entry which is preliminary data.</text>
</comment>
<dbReference type="HAMAP" id="MF_00416">
    <property type="entry name" value="FlgI"/>
    <property type="match status" value="1"/>
</dbReference>
<comment type="subunit">
    <text evidence="5">The basal body constitutes a major portion of the flagellar organelle and consists of four rings (L,P,S, and M) mounted on a central rod.</text>
</comment>
<dbReference type="PRINTS" id="PR01010">
    <property type="entry name" value="FLGPRINGFLGI"/>
</dbReference>
<dbReference type="InterPro" id="IPR001782">
    <property type="entry name" value="Flag_FlgI"/>
</dbReference>
<keyword evidence="4 5" id="KW-0975">Bacterial flagellum</keyword>
<protein>
    <recommendedName>
        <fullName evidence="5">Flagellar P-ring protein</fullName>
    </recommendedName>
    <alternativeName>
        <fullName evidence="5">Basal body P-ring protein</fullName>
    </alternativeName>
</protein>
<comment type="subcellular location">
    <subcellularLocation>
        <location evidence="2 5">Bacterial flagellum basal body</location>
    </subcellularLocation>
</comment>
<organism evidence="6 7">
    <name type="scientific">Candidatus Manganitrophus noduliformans</name>
    <dbReference type="NCBI Taxonomy" id="2606439"/>
    <lineage>
        <taxon>Bacteria</taxon>
        <taxon>Pseudomonadati</taxon>
        <taxon>Nitrospirota</taxon>
        <taxon>Nitrospiria</taxon>
        <taxon>Candidatus Troglogloeales</taxon>
        <taxon>Candidatus Manganitrophaceae</taxon>
        <taxon>Candidatus Manganitrophus</taxon>
    </lineage>
</organism>
<evidence type="ECO:0000256" key="4">
    <source>
        <dbReference type="ARBA" id="ARBA00023143"/>
    </source>
</evidence>
<comment type="function">
    <text evidence="1 5">Assembles around the rod to form the L-ring and probably protects the motor/basal body from shearing forces during rotation.</text>
</comment>
<accession>A0A7X6ID07</accession>